<feature type="compositionally biased region" description="Acidic residues" evidence="4">
    <location>
        <begin position="255"/>
        <end position="268"/>
    </location>
</feature>
<accession>B4GJN9</accession>
<keyword evidence="3" id="KW-0819">tRNA processing</keyword>
<gene>
    <name evidence="5" type="primary">Dper\GL25831</name>
    <name evidence="5" type="ORF">Dper_GL25831</name>
</gene>
<dbReference type="SUPFAM" id="SSF89550">
    <property type="entry name" value="PHP domain-like"/>
    <property type="match status" value="1"/>
</dbReference>
<dbReference type="EMBL" id="CH479184">
    <property type="protein sequence ID" value="EDW36855.1"/>
    <property type="molecule type" value="Genomic_DNA"/>
</dbReference>
<evidence type="ECO:0000313" key="6">
    <source>
        <dbReference type="Proteomes" id="UP000008744"/>
    </source>
</evidence>
<proteinExistence type="inferred from homology"/>
<organism evidence="6">
    <name type="scientific">Drosophila persimilis</name>
    <name type="common">Fruit fly</name>
    <dbReference type="NCBI Taxonomy" id="7234"/>
    <lineage>
        <taxon>Eukaryota</taxon>
        <taxon>Metazoa</taxon>
        <taxon>Ecdysozoa</taxon>
        <taxon>Arthropoda</taxon>
        <taxon>Hexapoda</taxon>
        <taxon>Insecta</taxon>
        <taxon>Pterygota</taxon>
        <taxon>Neoptera</taxon>
        <taxon>Endopterygota</taxon>
        <taxon>Diptera</taxon>
        <taxon>Brachycera</taxon>
        <taxon>Muscomorpha</taxon>
        <taxon>Ephydroidea</taxon>
        <taxon>Drosophilidae</taxon>
        <taxon>Drosophila</taxon>
        <taxon>Sophophora</taxon>
    </lineage>
</organism>
<dbReference type="SMR" id="B4GJN9"/>
<dbReference type="STRING" id="7234.B4GJN9"/>
<dbReference type="KEGG" id="dpe:6593604"/>
<dbReference type="PANTHER" id="PTHR13031">
    <property type="entry name" value="RIBONUCLEASE P SUBUNIT P30"/>
    <property type="match status" value="1"/>
</dbReference>
<dbReference type="HOGENOM" id="CLU_048451_2_0_1"/>
<dbReference type="AlphaFoldDB" id="B4GJN9"/>
<dbReference type="OMA" id="CYGPGIT"/>
<dbReference type="eggNOG" id="KOG2363">
    <property type="taxonomic scope" value="Eukaryota"/>
</dbReference>
<dbReference type="Gene3D" id="3.20.20.140">
    <property type="entry name" value="Metal-dependent hydrolases"/>
    <property type="match status" value="1"/>
</dbReference>
<protein>
    <submittedName>
        <fullName evidence="5">GL25831</fullName>
    </submittedName>
</protein>
<evidence type="ECO:0000256" key="2">
    <source>
        <dbReference type="ARBA" id="ARBA00007331"/>
    </source>
</evidence>
<comment type="similarity">
    <text evidence="2">Belongs to the eukaryotic/archaeal RNase P protein component 3 family.</text>
</comment>
<reference evidence="5 6" key="1">
    <citation type="journal article" date="2007" name="Nature">
        <title>Evolution of genes and genomes on the Drosophila phylogeny.</title>
        <authorList>
            <consortium name="Drosophila 12 Genomes Consortium"/>
            <person name="Clark A.G."/>
            <person name="Eisen M.B."/>
            <person name="Smith D.R."/>
            <person name="Bergman C.M."/>
            <person name="Oliver B."/>
            <person name="Markow T.A."/>
            <person name="Kaufman T.C."/>
            <person name="Kellis M."/>
            <person name="Gelbart W."/>
            <person name="Iyer V.N."/>
            <person name="Pollard D.A."/>
            <person name="Sackton T.B."/>
            <person name="Larracuente A.M."/>
            <person name="Singh N.D."/>
            <person name="Abad J.P."/>
            <person name="Abt D.N."/>
            <person name="Adryan B."/>
            <person name="Aguade M."/>
            <person name="Akashi H."/>
            <person name="Anderson W.W."/>
            <person name="Aquadro C.F."/>
            <person name="Ardell D.H."/>
            <person name="Arguello R."/>
            <person name="Artieri C.G."/>
            <person name="Barbash D.A."/>
            <person name="Barker D."/>
            <person name="Barsanti P."/>
            <person name="Batterham P."/>
            <person name="Batzoglou S."/>
            <person name="Begun D."/>
            <person name="Bhutkar A."/>
            <person name="Blanco E."/>
            <person name="Bosak S.A."/>
            <person name="Bradley R.K."/>
            <person name="Brand A.D."/>
            <person name="Brent M.R."/>
            <person name="Brooks A.N."/>
            <person name="Brown R.H."/>
            <person name="Butlin R.K."/>
            <person name="Caggese C."/>
            <person name="Calvi B.R."/>
            <person name="Bernardo de Carvalho A."/>
            <person name="Caspi A."/>
            <person name="Castrezana S."/>
            <person name="Celniker S.E."/>
            <person name="Chang J.L."/>
            <person name="Chapple C."/>
            <person name="Chatterji S."/>
            <person name="Chinwalla A."/>
            <person name="Civetta A."/>
            <person name="Clifton S.W."/>
            <person name="Comeron J.M."/>
            <person name="Costello J.C."/>
            <person name="Coyne J.A."/>
            <person name="Daub J."/>
            <person name="David R.G."/>
            <person name="Delcher A.L."/>
            <person name="Delehaunty K."/>
            <person name="Do C.B."/>
            <person name="Ebling H."/>
            <person name="Edwards K."/>
            <person name="Eickbush T."/>
            <person name="Evans J.D."/>
            <person name="Filipski A."/>
            <person name="Findeiss S."/>
            <person name="Freyhult E."/>
            <person name="Fulton L."/>
            <person name="Fulton R."/>
            <person name="Garcia A.C."/>
            <person name="Gardiner A."/>
            <person name="Garfield D.A."/>
            <person name="Garvin B.E."/>
            <person name="Gibson G."/>
            <person name="Gilbert D."/>
            <person name="Gnerre S."/>
            <person name="Godfrey J."/>
            <person name="Good R."/>
            <person name="Gotea V."/>
            <person name="Gravely B."/>
            <person name="Greenberg A.J."/>
            <person name="Griffiths-Jones S."/>
            <person name="Gross S."/>
            <person name="Guigo R."/>
            <person name="Gustafson E.A."/>
            <person name="Haerty W."/>
            <person name="Hahn M.W."/>
            <person name="Halligan D.L."/>
            <person name="Halpern A.L."/>
            <person name="Halter G.M."/>
            <person name="Han M.V."/>
            <person name="Heger A."/>
            <person name="Hillier L."/>
            <person name="Hinrichs A.S."/>
            <person name="Holmes I."/>
            <person name="Hoskins R.A."/>
            <person name="Hubisz M.J."/>
            <person name="Hultmark D."/>
            <person name="Huntley M.A."/>
            <person name="Jaffe D.B."/>
            <person name="Jagadeeshan S."/>
            <person name="Jeck W.R."/>
            <person name="Johnson J."/>
            <person name="Jones C.D."/>
            <person name="Jordan W.C."/>
            <person name="Karpen G.H."/>
            <person name="Kataoka E."/>
            <person name="Keightley P.D."/>
            <person name="Kheradpour P."/>
            <person name="Kirkness E.F."/>
            <person name="Koerich L.B."/>
            <person name="Kristiansen K."/>
            <person name="Kudrna D."/>
            <person name="Kulathinal R.J."/>
            <person name="Kumar S."/>
            <person name="Kwok R."/>
            <person name="Lander E."/>
            <person name="Langley C.H."/>
            <person name="Lapoint R."/>
            <person name="Lazzaro B.P."/>
            <person name="Lee S.J."/>
            <person name="Levesque L."/>
            <person name="Li R."/>
            <person name="Lin C.F."/>
            <person name="Lin M.F."/>
            <person name="Lindblad-Toh K."/>
            <person name="Llopart A."/>
            <person name="Long M."/>
            <person name="Low L."/>
            <person name="Lozovsky E."/>
            <person name="Lu J."/>
            <person name="Luo M."/>
            <person name="Machado C.A."/>
            <person name="Makalowski W."/>
            <person name="Marzo M."/>
            <person name="Matsuda M."/>
            <person name="Matzkin L."/>
            <person name="McAllister B."/>
            <person name="McBride C.S."/>
            <person name="McKernan B."/>
            <person name="McKernan K."/>
            <person name="Mendez-Lago M."/>
            <person name="Minx P."/>
            <person name="Mollenhauer M.U."/>
            <person name="Montooth K."/>
            <person name="Mount S.M."/>
            <person name="Mu X."/>
            <person name="Myers E."/>
            <person name="Negre B."/>
            <person name="Newfeld S."/>
            <person name="Nielsen R."/>
            <person name="Noor M.A."/>
            <person name="O'Grady P."/>
            <person name="Pachter L."/>
            <person name="Papaceit M."/>
            <person name="Parisi M.J."/>
            <person name="Parisi M."/>
            <person name="Parts L."/>
            <person name="Pedersen J.S."/>
            <person name="Pesole G."/>
            <person name="Phillippy A.M."/>
            <person name="Ponting C.P."/>
            <person name="Pop M."/>
            <person name="Porcelli D."/>
            <person name="Powell J.R."/>
            <person name="Prohaska S."/>
            <person name="Pruitt K."/>
            <person name="Puig M."/>
            <person name="Quesneville H."/>
            <person name="Ram K.R."/>
            <person name="Rand D."/>
            <person name="Rasmussen M.D."/>
            <person name="Reed L.K."/>
            <person name="Reenan R."/>
            <person name="Reily A."/>
            <person name="Remington K.A."/>
            <person name="Rieger T.T."/>
            <person name="Ritchie M.G."/>
            <person name="Robin C."/>
            <person name="Rogers Y.H."/>
            <person name="Rohde C."/>
            <person name="Rozas J."/>
            <person name="Rubenfield M.J."/>
            <person name="Ruiz A."/>
            <person name="Russo S."/>
            <person name="Salzberg S.L."/>
            <person name="Sanchez-Gracia A."/>
            <person name="Saranga D.J."/>
            <person name="Sato H."/>
            <person name="Schaeffer S.W."/>
            <person name="Schatz M.C."/>
            <person name="Schlenke T."/>
            <person name="Schwartz R."/>
            <person name="Segarra C."/>
            <person name="Singh R.S."/>
            <person name="Sirot L."/>
            <person name="Sirota M."/>
            <person name="Sisneros N.B."/>
            <person name="Smith C.D."/>
            <person name="Smith T.F."/>
            <person name="Spieth J."/>
            <person name="Stage D.E."/>
            <person name="Stark A."/>
            <person name="Stephan W."/>
            <person name="Strausberg R.L."/>
            <person name="Strempel S."/>
            <person name="Sturgill D."/>
            <person name="Sutton G."/>
            <person name="Sutton G.G."/>
            <person name="Tao W."/>
            <person name="Teichmann S."/>
            <person name="Tobari Y.N."/>
            <person name="Tomimura Y."/>
            <person name="Tsolas J.M."/>
            <person name="Valente V.L."/>
            <person name="Venter E."/>
            <person name="Venter J.C."/>
            <person name="Vicario S."/>
            <person name="Vieira F.G."/>
            <person name="Vilella A.J."/>
            <person name="Villasante A."/>
            <person name="Walenz B."/>
            <person name="Wang J."/>
            <person name="Wasserman M."/>
            <person name="Watts T."/>
            <person name="Wilson D."/>
            <person name="Wilson R.K."/>
            <person name="Wing R.A."/>
            <person name="Wolfner M.F."/>
            <person name="Wong A."/>
            <person name="Wong G.K."/>
            <person name="Wu C.I."/>
            <person name="Wu G."/>
            <person name="Yamamoto D."/>
            <person name="Yang H.P."/>
            <person name="Yang S.P."/>
            <person name="Yorke J.A."/>
            <person name="Yoshida K."/>
            <person name="Zdobnov E."/>
            <person name="Zhang P."/>
            <person name="Zhang Y."/>
            <person name="Zimin A.V."/>
            <person name="Baldwin J."/>
            <person name="Abdouelleil A."/>
            <person name="Abdulkadir J."/>
            <person name="Abebe A."/>
            <person name="Abera B."/>
            <person name="Abreu J."/>
            <person name="Acer S.C."/>
            <person name="Aftuck L."/>
            <person name="Alexander A."/>
            <person name="An P."/>
            <person name="Anderson E."/>
            <person name="Anderson S."/>
            <person name="Arachi H."/>
            <person name="Azer M."/>
            <person name="Bachantsang P."/>
            <person name="Barry A."/>
            <person name="Bayul T."/>
            <person name="Berlin A."/>
            <person name="Bessette D."/>
            <person name="Bloom T."/>
            <person name="Blye J."/>
            <person name="Boguslavskiy L."/>
            <person name="Bonnet C."/>
            <person name="Boukhgalter B."/>
            <person name="Bourzgui I."/>
            <person name="Brown A."/>
            <person name="Cahill P."/>
            <person name="Channer S."/>
            <person name="Cheshatsang Y."/>
            <person name="Chuda L."/>
            <person name="Citroen M."/>
            <person name="Collymore A."/>
            <person name="Cooke P."/>
            <person name="Costello M."/>
            <person name="D'Aco K."/>
            <person name="Daza R."/>
            <person name="De Haan G."/>
            <person name="DeGray S."/>
            <person name="DeMaso C."/>
            <person name="Dhargay N."/>
            <person name="Dooley K."/>
            <person name="Dooley E."/>
            <person name="Doricent M."/>
            <person name="Dorje P."/>
            <person name="Dorjee K."/>
            <person name="Dupes A."/>
            <person name="Elong R."/>
            <person name="Falk J."/>
            <person name="Farina A."/>
            <person name="Faro S."/>
            <person name="Ferguson D."/>
            <person name="Fisher S."/>
            <person name="Foley C.D."/>
            <person name="Franke A."/>
            <person name="Friedrich D."/>
            <person name="Gadbois L."/>
            <person name="Gearin G."/>
            <person name="Gearin C.R."/>
            <person name="Giannoukos G."/>
            <person name="Goode T."/>
            <person name="Graham J."/>
            <person name="Grandbois E."/>
            <person name="Grewal S."/>
            <person name="Gyaltsen K."/>
            <person name="Hafez N."/>
            <person name="Hagos B."/>
            <person name="Hall J."/>
            <person name="Henson C."/>
            <person name="Hollinger A."/>
            <person name="Honan T."/>
            <person name="Huard M.D."/>
            <person name="Hughes L."/>
            <person name="Hurhula B."/>
            <person name="Husby M.E."/>
            <person name="Kamat A."/>
            <person name="Kanga B."/>
            <person name="Kashin S."/>
            <person name="Khazanovich D."/>
            <person name="Kisner P."/>
            <person name="Lance K."/>
            <person name="Lara M."/>
            <person name="Lee W."/>
            <person name="Lennon N."/>
            <person name="Letendre F."/>
            <person name="LeVine R."/>
            <person name="Lipovsky A."/>
            <person name="Liu X."/>
            <person name="Liu J."/>
            <person name="Liu S."/>
            <person name="Lokyitsang T."/>
            <person name="Lokyitsang Y."/>
            <person name="Lubonja R."/>
            <person name="Lui A."/>
            <person name="MacDonald P."/>
            <person name="Magnisalis V."/>
            <person name="Maru K."/>
            <person name="Matthews C."/>
            <person name="McCusker W."/>
            <person name="McDonough S."/>
            <person name="Mehta T."/>
            <person name="Meldrim J."/>
            <person name="Meneus L."/>
            <person name="Mihai O."/>
            <person name="Mihalev A."/>
            <person name="Mihova T."/>
            <person name="Mittelman R."/>
            <person name="Mlenga V."/>
            <person name="Montmayeur A."/>
            <person name="Mulrain L."/>
            <person name="Navidi A."/>
            <person name="Naylor J."/>
            <person name="Negash T."/>
            <person name="Nguyen T."/>
            <person name="Nguyen N."/>
            <person name="Nicol R."/>
            <person name="Norbu C."/>
            <person name="Norbu N."/>
            <person name="Novod N."/>
            <person name="O'Neill B."/>
            <person name="Osman S."/>
            <person name="Markiewicz E."/>
            <person name="Oyono O.L."/>
            <person name="Patti C."/>
            <person name="Phunkhang P."/>
            <person name="Pierre F."/>
            <person name="Priest M."/>
            <person name="Raghuraman S."/>
            <person name="Rege F."/>
            <person name="Reyes R."/>
            <person name="Rise C."/>
            <person name="Rogov P."/>
            <person name="Ross K."/>
            <person name="Ryan E."/>
            <person name="Settipalli S."/>
            <person name="Shea T."/>
            <person name="Sherpa N."/>
            <person name="Shi L."/>
            <person name="Shih D."/>
            <person name="Sparrow T."/>
            <person name="Spaulding J."/>
            <person name="Stalker J."/>
            <person name="Stange-Thomann N."/>
            <person name="Stavropoulos S."/>
            <person name="Stone C."/>
            <person name="Strader C."/>
            <person name="Tesfaye S."/>
            <person name="Thomson T."/>
            <person name="Thoulutsang Y."/>
            <person name="Thoulutsang D."/>
            <person name="Topham K."/>
            <person name="Topping I."/>
            <person name="Tsamla T."/>
            <person name="Vassiliev H."/>
            <person name="Vo A."/>
            <person name="Wangchuk T."/>
            <person name="Wangdi T."/>
            <person name="Weiand M."/>
            <person name="Wilkinson J."/>
            <person name="Wilson A."/>
            <person name="Yadav S."/>
            <person name="Young G."/>
            <person name="Yu Q."/>
            <person name="Zembek L."/>
            <person name="Zhong D."/>
            <person name="Zimmer A."/>
            <person name="Zwirko Z."/>
            <person name="Jaffe D.B."/>
            <person name="Alvarez P."/>
            <person name="Brockman W."/>
            <person name="Butler J."/>
            <person name="Chin C."/>
            <person name="Gnerre S."/>
            <person name="Grabherr M."/>
            <person name="Kleber M."/>
            <person name="Mauceli E."/>
            <person name="MacCallum I."/>
        </authorList>
    </citation>
    <scope>NUCLEOTIDE SEQUENCE [LARGE SCALE GENOMIC DNA]</scope>
    <source>
        <strain evidence="6">MSH-3 / Tucson 14011-0111.49</strain>
    </source>
</reference>
<dbReference type="Pfam" id="PF01876">
    <property type="entry name" value="RNase_P_p30"/>
    <property type="match status" value="1"/>
</dbReference>
<dbReference type="GO" id="GO:0005655">
    <property type="term" value="C:nucleolar ribonuclease P complex"/>
    <property type="evidence" value="ECO:0007669"/>
    <property type="project" value="TreeGrafter"/>
</dbReference>
<sequence>MEQTKPFFDFCVPFSKDDKQMRAILNELVELGYKTIAIDQSFDHSKKDAGKRGSEMFPAPHSIEHLRKEFADKLRILQRITILYVDVNLSHAMSVSYNLRKFNLIAGQPKTDAALTHCCTTFTGDIITFDPVAGSRLSVNRKAYQVAVRRGMFFEIKYAPAIADSNNRKDMIKMAQNYSIKGKSKNIILSSGAEHEFQLRGPYDVANLAFIFGLSEDQGKNAVDRFCRQIFLRAESRRLGKTIMFVKGSGPIVFSDDDQSGAEDDEMDGLGTEMSKDVQNEEQNEIKPPIKRLKVA</sequence>
<dbReference type="InterPro" id="IPR002738">
    <property type="entry name" value="RNase_P_p30"/>
</dbReference>
<dbReference type="PhylomeDB" id="B4GJN9"/>
<dbReference type="GO" id="GO:0003723">
    <property type="term" value="F:RNA binding"/>
    <property type="evidence" value="ECO:0007669"/>
    <property type="project" value="TreeGrafter"/>
</dbReference>
<dbReference type="GO" id="GO:0008033">
    <property type="term" value="P:tRNA processing"/>
    <property type="evidence" value="ECO:0007669"/>
    <property type="project" value="UniProtKB-KW"/>
</dbReference>
<evidence type="ECO:0000313" key="5">
    <source>
        <dbReference type="EMBL" id="EDW36855.1"/>
    </source>
</evidence>
<dbReference type="OrthoDB" id="17948at2759"/>
<comment type="subcellular location">
    <subcellularLocation>
        <location evidence="1">Nucleus</location>
    </subcellularLocation>
</comment>
<feature type="region of interest" description="Disordered" evidence="4">
    <location>
        <begin position="255"/>
        <end position="296"/>
    </location>
</feature>
<dbReference type="InterPro" id="IPR016195">
    <property type="entry name" value="Pol/histidinol_Pase-like"/>
</dbReference>
<evidence type="ECO:0000256" key="3">
    <source>
        <dbReference type="ARBA" id="ARBA00022694"/>
    </source>
</evidence>
<name>B4GJN9_DROPE</name>
<evidence type="ECO:0000256" key="4">
    <source>
        <dbReference type="SAM" id="MobiDB-lite"/>
    </source>
</evidence>
<dbReference type="Proteomes" id="UP000008744">
    <property type="component" value="Unassembled WGS sequence"/>
</dbReference>
<keyword evidence="6" id="KW-1185">Reference proteome</keyword>
<evidence type="ECO:0000256" key="1">
    <source>
        <dbReference type="ARBA" id="ARBA00004123"/>
    </source>
</evidence>
<dbReference type="PANTHER" id="PTHR13031:SF0">
    <property type="entry name" value="RIBONUCLEASE P PROTEIN SUBUNIT P30"/>
    <property type="match status" value="1"/>
</dbReference>